<dbReference type="SUPFAM" id="SSF53720">
    <property type="entry name" value="ALDH-like"/>
    <property type="match status" value="2"/>
</dbReference>
<evidence type="ECO:0000256" key="5">
    <source>
        <dbReference type="RuleBase" id="RU003345"/>
    </source>
</evidence>
<feature type="domain" description="Aldehyde dehydrogenase" evidence="6">
    <location>
        <begin position="543"/>
        <end position="981"/>
    </location>
</feature>
<comment type="similarity">
    <text evidence="1 5">Belongs to the aldehyde dehydrogenase family.</text>
</comment>
<dbReference type="PROSITE" id="PS00687">
    <property type="entry name" value="ALDEHYDE_DEHYDR_GLU"/>
    <property type="match status" value="1"/>
</dbReference>
<dbReference type="InterPro" id="IPR016160">
    <property type="entry name" value="Ald_DH_CS_CYS"/>
</dbReference>
<evidence type="ECO:0000259" key="6">
    <source>
        <dbReference type="Pfam" id="PF00171"/>
    </source>
</evidence>
<keyword evidence="3" id="KW-0520">NAD</keyword>
<dbReference type="AlphaFoldDB" id="A0A139B0D8"/>
<dbReference type="Gene3D" id="3.40.605.10">
    <property type="entry name" value="Aldehyde Dehydrogenase, Chain A, domain 1"/>
    <property type="match status" value="2"/>
</dbReference>
<dbReference type="GO" id="GO:0006081">
    <property type="term" value="P:aldehyde metabolic process"/>
    <property type="evidence" value="ECO:0007669"/>
    <property type="project" value="InterPro"/>
</dbReference>
<dbReference type="FunFam" id="3.40.605.10:FF:000004">
    <property type="entry name" value="Aldehyde dehydrogenase"/>
    <property type="match status" value="2"/>
</dbReference>
<dbReference type="STRING" id="1344416.A0A139B0D8"/>
<keyword evidence="8" id="KW-1185">Reference proteome</keyword>
<feature type="active site" evidence="4">
    <location>
        <position position="229"/>
    </location>
</feature>
<dbReference type="Gene3D" id="3.40.309.10">
    <property type="entry name" value="Aldehyde Dehydrogenase, Chain A, domain 2"/>
    <property type="match status" value="2"/>
</dbReference>
<dbReference type="OMA" id="RIMTFEQ"/>
<dbReference type="Proteomes" id="UP000070544">
    <property type="component" value="Unassembled WGS sequence"/>
</dbReference>
<dbReference type="InterPro" id="IPR012394">
    <property type="entry name" value="Aldehyde_DH_NAD(P)"/>
</dbReference>
<gene>
    <name evidence="7" type="ORF">M427DRAFT_40331</name>
</gene>
<dbReference type="InterPro" id="IPR016163">
    <property type="entry name" value="Ald_DH_C"/>
</dbReference>
<dbReference type="Pfam" id="PF00171">
    <property type="entry name" value="Aldedh"/>
    <property type="match status" value="2"/>
</dbReference>
<accession>A0A139B0D8</accession>
<dbReference type="PANTHER" id="PTHR43570:SF16">
    <property type="entry name" value="ALDEHYDE DEHYDROGENASE TYPE III, ISOFORM Q"/>
    <property type="match status" value="1"/>
</dbReference>
<reference evidence="7 8" key="1">
    <citation type="journal article" date="2015" name="Genome Biol. Evol.">
        <title>Phylogenomic analyses indicate that early fungi evolved digesting cell walls of algal ancestors of land plants.</title>
        <authorList>
            <person name="Chang Y."/>
            <person name="Wang S."/>
            <person name="Sekimoto S."/>
            <person name="Aerts A.L."/>
            <person name="Choi C."/>
            <person name="Clum A."/>
            <person name="LaButti K.M."/>
            <person name="Lindquist E.A."/>
            <person name="Yee Ngan C."/>
            <person name="Ohm R.A."/>
            <person name="Salamov A.A."/>
            <person name="Grigoriev I.V."/>
            <person name="Spatafora J.W."/>
            <person name="Berbee M.L."/>
        </authorList>
    </citation>
    <scope>NUCLEOTIDE SEQUENCE [LARGE SCALE GENOMIC DNA]</scope>
    <source>
        <strain evidence="7 8">JEL478</strain>
    </source>
</reference>
<dbReference type="InterPro" id="IPR029510">
    <property type="entry name" value="Ald_DH_CS_GLU"/>
</dbReference>
<feature type="domain" description="Aldehyde dehydrogenase" evidence="6">
    <location>
        <begin position="14"/>
        <end position="456"/>
    </location>
</feature>
<name>A0A139B0D8_GONPJ</name>
<evidence type="ECO:0000256" key="1">
    <source>
        <dbReference type="ARBA" id="ARBA00009986"/>
    </source>
</evidence>
<keyword evidence="2 5" id="KW-0560">Oxidoreductase</keyword>
<evidence type="ECO:0000313" key="8">
    <source>
        <dbReference type="Proteomes" id="UP000070544"/>
    </source>
</evidence>
<dbReference type="CDD" id="cd07087">
    <property type="entry name" value="ALDH_F3-13-14_CALDH-like"/>
    <property type="match status" value="2"/>
</dbReference>
<evidence type="ECO:0000313" key="7">
    <source>
        <dbReference type="EMBL" id="KXS22462.1"/>
    </source>
</evidence>
<dbReference type="InterPro" id="IPR016162">
    <property type="entry name" value="Ald_DH_N"/>
</dbReference>
<evidence type="ECO:0000256" key="4">
    <source>
        <dbReference type="PROSITE-ProRule" id="PRU10007"/>
    </source>
</evidence>
<dbReference type="PANTHER" id="PTHR43570">
    <property type="entry name" value="ALDEHYDE DEHYDROGENASE"/>
    <property type="match status" value="1"/>
</dbReference>
<evidence type="ECO:0000256" key="3">
    <source>
        <dbReference type="ARBA" id="ARBA00023027"/>
    </source>
</evidence>
<organism evidence="7 8">
    <name type="scientific">Gonapodya prolifera (strain JEL478)</name>
    <name type="common">Monoblepharis prolifera</name>
    <dbReference type="NCBI Taxonomy" id="1344416"/>
    <lineage>
        <taxon>Eukaryota</taxon>
        <taxon>Fungi</taxon>
        <taxon>Fungi incertae sedis</taxon>
        <taxon>Chytridiomycota</taxon>
        <taxon>Chytridiomycota incertae sedis</taxon>
        <taxon>Monoblepharidomycetes</taxon>
        <taxon>Monoblepharidales</taxon>
        <taxon>Gonapodyaceae</taxon>
        <taxon>Gonapodya</taxon>
    </lineage>
</organism>
<dbReference type="GO" id="GO:0004029">
    <property type="term" value="F:aldehyde dehydrogenase (NAD+) activity"/>
    <property type="evidence" value="ECO:0007669"/>
    <property type="project" value="TreeGrafter"/>
</dbReference>
<dbReference type="InterPro" id="IPR015590">
    <property type="entry name" value="Aldehyde_DH_dom"/>
</dbReference>
<sequence>MISPPPEYYSSGTTFPSTPVDKFDKIVATARATFLSGRTRSLSWRKEQLRALYRMLDENSDAIIQAVQRDFGKPTTEAFMVEVILNLNHIVYCLKNIDKWTKPDHPEKGLMELGADLSIRHEPYGVSLIIAPWNYPWALIVKPLTCALTAGNVAICKPSELTPNCAALMGELFPKYLDRDAIFLVNGGVKQTVALLEKRFDHITFTGSTAVGKIIMAAATRHLTPVILELGGKSPVVIDPELSPADIARAGTRIVATKFFNSGQTCIAPDYILCPPHLLEPLAVAMREAVVRFYGQDPSSSPDLSRIVNRNHTRRIGMLIDQQKEEEGSVVVVGGNWDENKCFIEPTIIAGVDAYGPLMSQEIFGPVLPILESQSLNEAIDFIRERERPLALYIFTKNKATAEKIHGAAISGSVVINDATLQYGADSAPFGGVGHSGMGCLHGKYGFLSFSHQKTVLHKPLDWISEQIFENTGRYPPYTSKGLSRLETLIKQSLPCIFMSFCSDKWGQVFLHDKSITQPPERVTNRLFIMPTYPQFSSTPIEVFDQIISTARATFLSGRTREVQWRKEQLRALYRLIDENSTEIVEAVQRDFNKPTNEAFMAEVVFNLNHIALCIRNLDKWARPEGVEKGIMEFGAELTVRHEPLGICLIVAPWNYPFDLIFKPLTTALAAGNVAVCKPSELTENCAALLTELIPKYLDNEAVFVVNGGVRETTALLEKRFDHITFTGSTLVGKVRLHSFLSGIFTIYDVVLSELGGKSPVVIDPALPHADLVRTATRLVATKFWNSGQTCIAPDYVLCPPQLVESLGKAMRDAVERFYTTEPEASPDLARMVNRNHTRRIGSLIEQQKAVPGTVVVIGGTWDEARRFIEPTIIAGVKPDGPLMMQELFGPVLPILECPGIDDAISFIRQGERPLSLYIFTKSRSVAEKIHGAALSGTVVINDAIMQYVSDAAPFGGVGNSGMGSLHGKYGFLAYSHRKTVLHKPLDWISEQINENTGRYPPYTEKGLSRMQTLVKQKCP</sequence>
<dbReference type="PROSITE" id="PS00070">
    <property type="entry name" value="ALDEHYDE_DEHYDR_CYS"/>
    <property type="match status" value="2"/>
</dbReference>
<dbReference type="EMBL" id="KQ965731">
    <property type="protein sequence ID" value="KXS22462.1"/>
    <property type="molecule type" value="Genomic_DNA"/>
</dbReference>
<dbReference type="InterPro" id="IPR016161">
    <property type="entry name" value="Ald_DH/histidinol_DH"/>
</dbReference>
<evidence type="ECO:0000256" key="2">
    <source>
        <dbReference type="ARBA" id="ARBA00023002"/>
    </source>
</evidence>
<proteinExistence type="inferred from homology"/>
<dbReference type="GO" id="GO:0005737">
    <property type="term" value="C:cytoplasm"/>
    <property type="evidence" value="ECO:0007669"/>
    <property type="project" value="TreeGrafter"/>
</dbReference>
<dbReference type="FunFam" id="3.40.309.10:FF:000003">
    <property type="entry name" value="Aldehyde dehydrogenase"/>
    <property type="match status" value="2"/>
</dbReference>
<dbReference type="OrthoDB" id="440325at2759"/>
<protein>
    <submittedName>
        <fullName evidence="7">Aldehyde dehydrogenase family 3 member B1</fullName>
    </submittedName>
</protein>